<dbReference type="RefSeq" id="WP_146563325.1">
    <property type="nucleotide sequence ID" value="NZ_SIHJ01000001.1"/>
</dbReference>
<sequence precursor="true">MKRLIAAVLATIGVAATASPASAQVLIAEFSEQTIPTNPQNGFGSFTFGDLSVAGAITDGPDSLIFDVQTDDDGSNGLFGGIGVDYGPQVEIAPGVVILQPIDFDPAVSWWEMRVRKLGNNAAGTINTVYRDVDVLGQTAEEYQFNFDLNSIPDDGEFHLISVDATNFGFMQNSQGVGDGENNPGLNQIQIQSVFGSSDRLNVEVDWVRIYTIPEPASLALFGLAVAAMGVGRRR</sequence>
<dbReference type="EMBL" id="SIHJ01000001">
    <property type="protein sequence ID" value="TWT36428.1"/>
    <property type="molecule type" value="Genomic_DNA"/>
</dbReference>
<accession>A0A5C5VCV4</accession>
<dbReference type="Proteomes" id="UP000316714">
    <property type="component" value="Unassembled WGS sequence"/>
</dbReference>
<organism evidence="3 4">
    <name type="scientific">Posidoniimonas corsicana</name>
    <dbReference type="NCBI Taxonomy" id="1938618"/>
    <lineage>
        <taxon>Bacteria</taxon>
        <taxon>Pseudomonadati</taxon>
        <taxon>Planctomycetota</taxon>
        <taxon>Planctomycetia</taxon>
        <taxon>Pirellulales</taxon>
        <taxon>Lacipirellulaceae</taxon>
        <taxon>Posidoniimonas</taxon>
    </lineage>
</organism>
<dbReference type="NCBIfam" id="TIGR02595">
    <property type="entry name" value="PEP_CTERM"/>
    <property type="match status" value="1"/>
</dbReference>
<evidence type="ECO:0000313" key="3">
    <source>
        <dbReference type="EMBL" id="TWT36428.1"/>
    </source>
</evidence>
<proteinExistence type="predicted"/>
<dbReference type="InterPro" id="IPR013424">
    <property type="entry name" value="Ice-binding_C"/>
</dbReference>
<evidence type="ECO:0000259" key="2">
    <source>
        <dbReference type="Pfam" id="PF07589"/>
    </source>
</evidence>
<dbReference type="Pfam" id="PF07589">
    <property type="entry name" value="PEP-CTERM"/>
    <property type="match status" value="1"/>
</dbReference>
<feature type="signal peptide" evidence="1">
    <location>
        <begin position="1"/>
        <end position="23"/>
    </location>
</feature>
<evidence type="ECO:0000256" key="1">
    <source>
        <dbReference type="SAM" id="SignalP"/>
    </source>
</evidence>
<name>A0A5C5VCV4_9BACT</name>
<protein>
    <submittedName>
        <fullName evidence="3">PEP-CTERM motif protein</fullName>
    </submittedName>
</protein>
<reference evidence="3 4" key="1">
    <citation type="submission" date="2019-02" db="EMBL/GenBank/DDBJ databases">
        <title>Deep-cultivation of Planctomycetes and their phenomic and genomic characterization uncovers novel biology.</title>
        <authorList>
            <person name="Wiegand S."/>
            <person name="Jogler M."/>
            <person name="Boedeker C."/>
            <person name="Pinto D."/>
            <person name="Vollmers J."/>
            <person name="Rivas-Marin E."/>
            <person name="Kohn T."/>
            <person name="Peeters S.H."/>
            <person name="Heuer A."/>
            <person name="Rast P."/>
            <person name="Oberbeckmann S."/>
            <person name="Bunk B."/>
            <person name="Jeske O."/>
            <person name="Meyerdierks A."/>
            <person name="Storesund J.E."/>
            <person name="Kallscheuer N."/>
            <person name="Luecker S."/>
            <person name="Lage O.M."/>
            <person name="Pohl T."/>
            <person name="Merkel B.J."/>
            <person name="Hornburger P."/>
            <person name="Mueller R.-W."/>
            <person name="Bruemmer F."/>
            <person name="Labrenz M."/>
            <person name="Spormann A.M."/>
            <person name="Op Den Camp H."/>
            <person name="Overmann J."/>
            <person name="Amann R."/>
            <person name="Jetten M.S.M."/>
            <person name="Mascher T."/>
            <person name="Medema M.H."/>
            <person name="Devos D.P."/>
            <person name="Kaster A.-K."/>
            <person name="Ovreas L."/>
            <person name="Rohde M."/>
            <person name="Galperin M.Y."/>
            <person name="Jogler C."/>
        </authorList>
    </citation>
    <scope>NUCLEOTIDE SEQUENCE [LARGE SCALE GENOMIC DNA]</scope>
    <source>
        <strain evidence="3 4">KOR34</strain>
    </source>
</reference>
<feature type="chain" id="PRO_5022934886" evidence="1">
    <location>
        <begin position="24"/>
        <end position="235"/>
    </location>
</feature>
<dbReference type="OrthoDB" id="256429at2"/>
<keyword evidence="1" id="KW-0732">Signal</keyword>
<evidence type="ECO:0000313" key="4">
    <source>
        <dbReference type="Proteomes" id="UP000316714"/>
    </source>
</evidence>
<keyword evidence="4" id="KW-1185">Reference proteome</keyword>
<gene>
    <name evidence="3" type="ORF">KOR34_13330</name>
</gene>
<feature type="domain" description="Ice-binding protein C-terminal" evidence="2">
    <location>
        <begin position="212"/>
        <end position="235"/>
    </location>
</feature>
<dbReference type="AlphaFoldDB" id="A0A5C5VCV4"/>
<comment type="caution">
    <text evidence="3">The sequence shown here is derived from an EMBL/GenBank/DDBJ whole genome shotgun (WGS) entry which is preliminary data.</text>
</comment>